<keyword evidence="2" id="KW-0812">Transmembrane</keyword>
<feature type="region of interest" description="Disordered" evidence="1">
    <location>
        <begin position="70"/>
        <end position="111"/>
    </location>
</feature>
<protein>
    <submittedName>
        <fullName evidence="3">Uncharacterized protein</fullName>
    </submittedName>
</protein>
<evidence type="ECO:0000256" key="1">
    <source>
        <dbReference type="SAM" id="MobiDB-lite"/>
    </source>
</evidence>
<evidence type="ECO:0000313" key="3">
    <source>
        <dbReference type="EMBL" id="GAC76333.1"/>
    </source>
</evidence>
<proteinExistence type="predicted"/>
<keyword evidence="2" id="KW-1133">Transmembrane helix</keyword>
<feature type="transmembrane region" description="Helical" evidence="2">
    <location>
        <begin position="6"/>
        <end position="26"/>
    </location>
</feature>
<dbReference type="AlphaFoldDB" id="M9MFM9"/>
<dbReference type="OrthoDB" id="2155101at2759"/>
<feature type="compositionally biased region" description="Polar residues" evidence="1">
    <location>
        <begin position="77"/>
        <end position="92"/>
    </location>
</feature>
<sequence length="131" mass="14341">MPSYLIGRVVDPMLGLATGVMAYVLWENDGRNAHERPTGRSLPELVRRRYYNEKPPASLYAGPEATTRSLFHIPSASHKTTPTDSASSRSTEQIIADAKDKAARAKGQAGADLRAIRSAVTDEWNQSNSRS</sequence>
<dbReference type="PANTHER" id="PTHR28011:SF1">
    <property type="entry name" value="NON-CLASSICAL EXPORT PROTEIN 1"/>
    <property type="match status" value="1"/>
</dbReference>
<dbReference type="GO" id="GO:0009306">
    <property type="term" value="P:protein secretion"/>
    <property type="evidence" value="ECO:0007669"/>
    <property type="project" value="InterPro"/>
</dbReference>
<dbReference type="PANTHER" id="PTHR28011">
    <property type="entry name" value="NON-CLASSICAL EXPORT PROTEIN 1"/>
    <property type="match status" value="1"/>
</dbReference>
<organism evidence="3 4">
    <name type="scientific">Pseudozyma antarctica (strain T-34)</name>
    <name type="common">Yeast</name>
    <name type="synonym">Candida antarctica</name>
    <dbReference type="NCBI Taxonomy" id="1151754"/>
    <lineage>
        <taxon>Eukaryota</taxon>
        <taxon>Fungi</taxon>
        <taxon>Dikarya</taxon>
        <taxon>Basidiomycota</taxon>
        <taxon>Ustilaginomycotina</taxon>
        <taxon>Ustilaginomycetes</taxon>
        <taxon>Ustilaginales</taxon>
        <taxon>Ustilaginaceae</taxon>
        <taxon>Moesziomyces</taxon>
    </lineage>
</organism>
<dbReference type="Pfam" id="PF11654">
    <property type="entry name" value="NCE101"/>
    <property type="match status" value="1"/>
</dbReference>
<reference evidence="4" key="1">
    <citation type="journal article" date="2013" name="Genome Announc.">
        <title>Genome sequence of the basidiomycetous yeast Pseudozyma antarctica T-34, a producer of the glycolipid biosurfactants mannosylerythritol lipids.</title>
        <authorList>
            <person name="Morita T."/>
            <person name="Koike H."/>
            <person name="Koyama Y."/>
            <person name="Hagiwara H."/>
            <person name="Ito E."/>
            <person name="Fukuoka T."/>
            <person name="Imura T."/>
            <person name="Machida M."/>
            <person name="Kitamoto D."/>
        </authorList>
    </citation>
    <scope>NUCLEOTIDE SEQUENCE [LARGE SCALE GENOMIC DNA]</scope>
    <source>
        <strain evidence="4">T-34</strain>
    </source>
</reference>
<dbReference type="Proteomes" id="UP000011976">
    <property type="component" value="Unassembled WGS sequence"/>
</dbReference>
<dbReference type="EMBL" id="DF196786">
    <property type="protein sequence ID" value="GAC76333.1"/>
    <property type="molecule type" value="Genomic_DNA"/>
</dbReference>
<keyword evidence="2" id="KW-0472">Membrane</keyword>
<name>M9MFM9_PSEA3</name>
<accession>M9MFM9</accession>
<gene>
    <name evidence="3" type="ORF">PANT_20c00065</name>
</gene>
<evidence type="ECO:0000256" key="2">
    <source>
        <dbReference type="SAM" id="Phobius"/>
    </source>
</evidence>
<evidence type="ECO:0000313" key="4">
    <source>
        <dbReference type="Proteomes" id="UP000011976"/>
    </source>
</evidence>
<dbReference type="InterPro" id="IPR024242">
    <property type="entry name" value="NCE101"/>
</dbReference>